<keyword evidence="2" id="KW-0808">Transferase</keyword>
<dbReference type="InterPro" id="IPR052922">
    <property type="entry name" value="Cytidylate_Kinase-2"/>
</dbReference>
<dbReference type="EMBL" id="CP006569">
    <property type="protein sequence ID" value="AHF78544.1"/>
    <property type="molecule type" value="Genomic_DNA"/>
</dbReference>
<protein>
    <submittedName>
        <fullName evidence="2">Adenylate kinase</fullName>
    </submittedName>
</protein>
<dbReference type="SUPFAM" id="SSF52540">
    <property type="entry name" value="P-loop containing nucleoside triphosphate hydrolases"/>
    <property type="match status" value="1"/>
</dbReference>
<dbReference type="PANTHER" id="PTHR37816:SF1">
    <property type="entry name" value="TOXIN"/>
    <property type="match status" value="1"/>
</dbReference>
<evidence type="ECO:0000256" key="1">
    <source>
        <dbReference type="SAM" id="MobiDB-lite"/>
    </source>
</evidence>
<organism evidence="2 3">
    <name type="scientific">Sodalis praecaptivus</name>
    <dbReference type="NCBI Taxonomy" id="1239307"/>
    <lineage>
        <taxon>Bacteria</taxon>
        <taxon>Pseudomonadati</taxon>
        <taxon>Pseudomonadota</taxon>
        <taxon>Gammaproteobacteria</taxon>
        <taxon>Enterobacterales</taxon>
        <taxon>Bruguierivoracaceae</taxon>
        <taxon>Sodalis</taxon>
    </lineage>
</organism>
<sequence>MKINVVGTSGSGKSTFSRRLAAQLAIPYIEMDALFWQPNWTPSSDAAFFARLEQALAQAHWVLDGNYHRSCGIKWRQAQMIVWLDYSLTRTLWQATARAWRRSWRQQEIWPGTGNRESLRRSFLSRESVVLWTLKTYRSNRRRYLAIQQDPRYRHVQFVPLRSPRHAERFLSQLTASVSGQPLSAAADGRDSAAGGETDQ</sequence>
<gene>
    <name evidence="2" type="ORF">Sant_3562</name>
</gene>
<dbReference type="KEGG" id="sod:Sant_3562"/>
<dbReference type="GO" id="GO:0016301">
    <property type="term" value="F:kinase activity"/>
    <property type="evidence" value="ECO:0007669"/>
    <property type="project" value="UniProtKB-KW"/>
</dbReference>
<feature type="region of interest" description="Disordered" evidence="1">
    <location>
        <begin position="181"/>
        <end position="200"/>
    </location>
</feature>
<dbReference type="Proteomes" id="UP000019028">
    <property type="component" value="Chromosome"/>
</dbReference>
<dbReference type="InterPro" id="IPR027417">
    <property type="entry name" value="P-loop_NTPase"/>
</dbReference>
<keyword evidence="3" id="KW-1185">Reference proteome</keyword>
<reference evidence="2 3" key="1">
    <citation type="journal article" date="2014" name="Genome Biol. Evol.">
        <title>Genome degeneration and adaptation in a nascent stage of symbiosis.</title>
        <authorList>
            <person name="Oakeson K.F."/>
            <person name="Gil R."/>
            <person name="Clayton A.L."/>
            <person name="Dunn D.M."/>
            <person name="von Niederhausern A.C."/>
            <person name="Hamil C."/>
            <person name="Aoyagi A."/>
            <person name="Duval B."/>
            <person name="Baca A."/>
            <person name="Silva F.J."/>
            <person name="Vallier A."/>
            <person name="Jackson D.G."/>
            <person name="Latorre A."/>
            <person name="Weiss R.B."/>
            <person name="Heddi A."/>
            <person name="Moya A."/>
            <person name="Dale C."/>
        </authorList>
    </citation>
    <scope>NUCLEOTIDE SEQUENCE [LARGE SCALE GENOMIC DNA]</scope>
    <source>
        <strain evidence="2 3">HS1</strain>
    </source>
</reference>
<dbReference type="Gene3D" id="3.40.50.300">
    <property type="entry name" value="P-loop containing nucleotide triphosphate hydrolases"/>
    <property type="match status" value="1"/>
</dbReference>
<dbReference type="PATRIC" id="fig|1239307.3.peg.3928"/>
<accession>W0HXQ9</accession>
<dbReference type="AlphaFoldDB" id="W0HXQ9"/>
<keyword evidence="2" id="KW-0418">Kinase</keyword>
<dbReference type="HOGENOM" id="CLU_092618_1_1_6"/>
<dbReference type="PANTHER" id="PTHR37816">
    <property type="entry name" value="YALI0E33011P"/>
    <property type="match status" value="1"/>
</dbReference>
<name>W0HXQ9_9GAMM</name>
<evidence type="ECO:0000313" key="2">
    <source>
        <dbReference type="EMBL" id="AHF78544.1"/>
    </source>
</evidence>
<proteinExistence type="predicted"/>
<evidence type="ECO:0000313" key="3">
    <source>
        <dbReference type="Proteomes" id="UP000019028"/>
    </source>
</evidence>
<feature type="compositionally biased region" description="Low complexity" evidence="1">
    <location>
        <begin position="184"/>
        <end position="200"/>
    </location>
</feature>
<dbReference type="RefSeq" id="WP_025423667.1">
    <property type="nucleotide sequence ID" value="NZ_CP006569.1"/>
</dbReference>